<feature type="compositionally biased region" description="Basic and acidic residues" evidence="2">
    <location>
        <begin position="115"/>
        <end position="134"/>
    </location>
</feature>
<accession>A0A2J6R2D7</accession>
<dbReference type="EMBL" id="KZ613958">
    <property type="protein sequence ID" value="PMD32676.1"/>
    <property type="molecule type" value="Genomic_DNA"/>
</dbReference>
<reference evidence="3 4" key="1">
    <citation type="submission" date="2016-04" db="EMBL/GenBank/DDBJ databases">
        <title>A degradative enzymes factory behind the ericoid mycorrhizal symbiosis.</title>
        <authorList>
            <consortium name="DOE Joint Genome Institute"/>
            <person name="Martino E."/>
            <person name="Morin E."/>
            <person name="Grelet G."/>
            <person name="Kuo A."/>
            <person name="Kohler A."/>
            <person name="Daghino S."/>
            <person name="Barry K."/>
            <person name="Choi C."/>
            <person name="Cichocki N."/>
            <person name="Clum A."/>
            <person name="Copeland A."/>
            <person name="Hainaut M."/>
            <person name="Haridas S."/>
            <person name="Labutti K."/>
            <person name="Lindquist E."/>
            <person name="Lipzen A."/>
            <person name="Khouja H.-R."/>
            <person name="Murat C."/>
            <person name="Ohm R."/>
            <person name="Olson A."/>
            <person name="Spatafora J."/>
            <person name="Veneault-Fourrey C."/>
            <person name="Henrissat B."/>
            <person name="Grigoriev I."/>
            <person name="Martin F."/>
            <person name="Perotto S."/>
        </authorList>
    </citation>
    <scope>NUCLEOTIDE SEQUENCE [LARGE SCALE GENOMIC DNA]</scope>
    <source>
        <strain evidence="3 4">F</strain>
    </source>
</reference>
<proteinExistence type="predicted"/>
<dbReference type="Proteomes" id="UP000235786">
    <property type="component" value="Unassembled WGS sequence"/>
</dbReference>
<evidence type="ECO:0000313" key="4">
    <source>
        <dbReference type="Proteomes" id="UP000235786"/>
    </source>
</evidence>
<dbReference type="AlphaFoldDB" id="A0A2J6R2D7"/>
<keyword evidence="1" id="KW-0175">Coiled coil</keyword>
<protein>
    <submittedName>
        <fullName evidence="3">Uncharacterized protein</fullName>
    </submittedName>
</protein>
<sequence>MHPPGSTCPPPPPPTMVEANRILQQMNDISRRYSDLMRRHNRAVPVIAAVFNEYPDLTRNDIQNLVNRAHALATRVANYRQITQASGRLDREELERLERLYTSREEELQAVEDVLDGREEQNRQLQSQRREPSPRRSSNNNNSSSNSNSNPHHPSDEVLQLRAENSELREENAALGEENRALNSALEGSNDLIRRLRARLAAAEKGEREE</sequence>
<keyword evidence="4" id="KW-1185">Reference proteome</keyword>
<gene>
    <name evidence="3" type="ORF">L207DRAFT_609280</name>
</gene>
<name>A0A2J6R2D7_HYAVF</name>
<evidence type="ECO:0000313" key="3">
    <source>
        <dbReference type="EMBL" id="PMD32676.1"/>
    </source>
</evidence>
<evidence type="ECO:0000256" key="2">
    <source>
        <dbReference type="SAM" id="MobiDB-lite"/>
    </source>
</evidence>
<feature type="region of interest" description="Disordered" evidence="2">
    <location>
        <begin position="113"/>
        <end position="156"/>
    </location>
</feature>
<feature type="coiled-coil region" evidence="1">
    <location>
        <begin position="158"/>
        <end position="185"/>
    </location>
</feature>
<organism evidence="3 4">
    <name type="scientific">Hyaloscypha variabilis (strain UAMH 11265 / GT02V1 / F)</name>
    <name type="common">Meliniomyces variabilis</name>
    <dbReference type="NCBI Taxonomy" id="1149755"/>
    <lineage>
        <taxon>Eukaryota</taxon>
        <taxon>Fungi</taxon>
        <taxon>Dikarya</taxon>
        <taxon>Ascomycota</taxon>
        <taxon>Pezizomycotina</taxon>
        <taxon>Leotiomycetes</taxon>
        <taxon>Helotiales</taxon>
        <taxon>Hyaloscyphaceae</taxon>
        <taxon>Hyaloscypha</taxon>
        <taxon>Hyaloscypha variabilis</taxon>
    </lineage>
</organism>
<feature type="compositionally biased region" description="Low complexity" evidence="2">
    <location>
        <begin position="135"/>
        <end position="152"/>
    </location>
</feature>
<evidence type="ECO:0000256" key="1">
    <source>
        <dbReference type="SAM" id="Coils"/>
    </source>
</evidence>